<evidence type="ECO:0000256" key="6">
    <source>
        <dbReference type="ARBA" id="ARBA00022963"/>
    </source>
</evidence>
<evidence type="ECO:0000256" key="9">
    <source>
        <dbReference type="ARBA" id="ARBA00023136"/>
    </source>
</evidence>
<evidence type="ECO:0000256" key="11">
    <source>
        <dbReference type="ARBA" id="ARBA00030948"/>
    </source>
</evidence>
<feature type="signal peptide" evidence="14">
    <location>
        <begin position="1"/>
        <end position="22"/>
    </location>
</feature>
<evidence type="ECO:0000256" key="8">
    <source>
        <dbReference type="ARBA" id="ARBA00023098"/>
    </source>
</evidence>
<dbReference type="Pfam" id="PF03280">
    <property type="entry name" value="Lipase_chap"/>
    <property type="match status" value="1"/>
</dbReference>
<feature type="coiled-coil region" evidence="13">
    <location>
        <begin position="264"/>
        <end position="291"/>
    </location>
</feature>
<protein>
    <recommendedName>
        <fullName evidence="11">Lipase helper protein</fullName>
    </recommendedName>
    <alternativeName>
        <fullName evidence="12">Lipase modulator</fullName>
    </alternativeName>
</protein>
<dbReference type="AlphaFoldDB" id="A0A2D2DG84"/>
<dbReference type="GO" id="GO:0016042">
    <property type="term" value="P:lipid catabolic process"/>
    <property type="evidence" value="ECO:0007669"/>
    <property type="project" value="UniProtKB-KW"/>
</dbReference>
<keyword evidence="13" id="KW-0175">Coiled coil</keyword>
<evidence type="ECO:0000256" key="14">
    <source>
        <dbReference type="SAM" id="SignalP"/>
    </source>
</evidence>
<evidence type="ECO:0000256" key="2">
    <source>
        <dbReference type="ARBA" id="ARBA00010358"/>
    </source>
</evidence>
<dbReference type="EMBL" id="CP024608">
    <property type="protein sequence ID" value="ATQ73983.1"/>
    <property type="molecule type" value="Genomic_DNA"/>
</dbReference>
<evidence type="ECO:0000313" key="16">
    <source>
        <dbReference type="Proteomes" id="UP000229897"/>
    </source>
</evidence>
<comment type="subcellular location">
    <subcellularLocation>
        <location evidence="1">Cell inner membrane</location>
        <topology evidence="1">Single-pass membrane protein</topology>
        <orientation evidence="1">Periplasmic side</orientation>
    </subcellularLocation>
</comment>
<keyword evidence="5" id="KW-0812">Transmembrane</keyword>
<keyword evidence="9" id="KW-0472">Membrane</keyword>
<keyword evidence="14" id="KW-0732">Signal</keyword>
<evidence type="ECO:0000256" key="10">
    <source>
        <dbReference type="ARBA" id="ARBA00023186"/>
    </source>
</evidence>
<dbReference type="OrthoDB" id="9181886at2"/>
<dbReference type="SUPFAM" id="SSF158855">
    <property type="entry name" value="Lipase chaperone-like"/>
    <property type="match status" value="1"/>
</dbReference>
<keyword evidence="8" id="KW-0443">Lipid metabolism</keyword>
<reference evidence="15" key="1">
    <citation type="submission" date="2017-10" db="EMBL/GenBank/DDBJ databases">
        <title>Massilia psychrophilum sp. nov., a novel purple-pigmented bacterium isolated from Tianshan glacier, Xinjiang Municipality, China.</title>
        <authorList>
            <person name="Wang H."/>
        </authorList>
    </citation>
    <scope>NUCLEOTIDE SEQUENCE [LARGE SCALE GENOMIC DNA]</scope>
    <source>
        <strain evidence="15">B2</strain>
    </source>
</reference>
<dbReference type="InterPro" id="IPR004961">
    <property type="entry name" value="Lipase_chaperone"/>
</dbReference>
<evidence type="ECO:0000256" key="12">
    <source>
        <dbReference type="ARBA" id="ARBA00031542"/>
    </source>
</evidence>
<dbReference type="RefSeq" id="WP_099873971.1">
    <property type="nucleotide sequence ID" value="NZ_CP024608.1"/>
</dbReference>
<sequence>MRTAILAAALATAVLAVYACFAGPEPAPDSVTPPPAAPVAFAAPAAAAGRPGPRASGMERRAAVAATLAANGPQMLREGRLQDWWRSGQAQCAALGIDDCQRWLRDAIAAWPDSRAAALASRTIERLPAVKEAQARLVQDMDTPLSQRLQRLTALREATMGREEAQAWFGREKAQVGFTAAVNEFAAGEAAAMSLAARLARVEDLRGQHYGAFYDDLRAAEGPMGQYRIELGLARLDAGDAQAADQLRDRLLARHFPRERAQDISQLERRSEQQQAQRNAYADELAALQRQYPNAGDQAYLARLDQLRQKHFH</sequence>
<comment type="similarity">
    <text evidence="2">Belongs to the lipase chaperone family.</text>
</comment>
<evidence type="ECO:0000256" key="7">
    <source>
        <dbReference type="ARBA" id="ARBA00022989"/>
    </source>
</evidence>
<keyword evidence="10" id="KW-0143">Chaperone</keyword>
<gene>
    <name evidence="15" type="ORF">CR152_05205</name>
</gene>
<evidence type="ECO:0000256" key="4">
    <source>
        <dbReference type="ARBA" id="ARBA00022519"/>
    </source>
</evidence>
<dbReference type="GO" id="GO:0005886">
    <property type="term" value="C:plasma membrane"/>
    <property type="evidence" value="ECO:0007669"/>
    <property type="project" value="UniProtKB-SubCell"/>
</dbReference>
<evidence type="ECO:0000313" key="15">
    <source>
        <dbReference type="EMBL" id="ATQ73983.1"/>
    </source>
</evidence>
<keyword evidence="7" id="KW-1133">Transmembrane helix</keyword>
<dbReference type="GO" id="GO:0006457">
    <property type="term" value="P:protein folding"/>
    <property type="evidence" value="ECO:0007669"/>
    <property type="project" value="InterPro"/>
</dbReference>
<proteinExistence type="inferred from homology"/>
<evidence type="ECO:0000256" key="13">
    <source>
        <dbReference type="SAM" id="Coils"/>
    </source>
</evidence>
<keyword evidence="4" id="KW-0997">Cell inner membrane</keyword>
<keyword evidence="6" id="KW-0442">Lipid degradation</keyword>
<name>A0A2D2DG84_9BURK</name>
<dbReference type="Proteomes" id="UP000229897">
    <property type="component" value="Chromosome"/>
</dbReference>
<keyword evidence="3" id="KW-1003">Cell membrane</keyword>
<dbReference type="PROSITE" id="PS51257">
    <property type="entry name" value="PROKAR_LIPOPROTEIN"/>
    <property type="match status" value="1"/>
</dbReference>
<dbReference type="GO" id="GO:0051082">
    <property type="term" value="F:unfolded protein binding"/>
    <property type="evidence" value="ECO:0007669"/>
    <property type="project" value="InterPro"/>
</dbReference>
<evidence type="ECO:0000256" key="3">
    <source>
        <dbReference type="ARBA" id="ARBA00022475"/>
    </source>
</evidence>
<evidence type="ECO:0000256" key="5">
    <source>
        <dbReference type="ARBA" id="ARBA00022692"/>
    </source>
</evidence>
<dbReference type="KEGG" id="mass:CR152_05205"/>
<accession>A0A2D2DG84</accession>
<feature type="chain" id="PRO_5013964810" description="Lipase helper protein" evidence="14">
    <location>
        <begin position="23"/>
        <end position="313"/>
    </location>
</feature>
<evidence type="ECO:0000256" key="1">
    <source>
        <dbReference type="ARBA" id="ARBA00004383"/>
    </source>
</evidence>
<organism evidence="15 16">
    <name type="scientific">Massilia violaceinigra</name>
    <dbReference type="NCBI Taxonomy" id="2045208"/>
    <lineage>
        <taxon>Bacteria</taxon>
        <taxon>Pseudomonadati</taxon>
        <taxon>Pseudomonadota</taxon>
        <taxon>Betaproteobacteria</taxon>
        <taxon>Burkholderiales</taxon>
        <taxon>Oxalobacteraceae</taxon>
        <taxon>Telluria group</taxon>
        <taxon>Massilia</taxon>
    </lineage>
</organism>
<keyword evidence="16" id="KW-1185">Reference proteome</keyword>